<dbReference type="Pfam" id="PF11139">
    <property type="entry name" value="SfLAP"/>
    <property type="match status" value="1"/>
</dbReference>
<feature type="transmembrane region" description="Helical" evidence="1">
    <location>
        <begin position="162"/>
        <end position="183"/>
    </location>
</feature>
<sequence length="220" mass="22736">MAFRRLGWIAVLADVLPLAVTMMLGPQIVAAIVLATSPRAVRGSVAFLAGVVLATVVGVLVGRGLAALLGGAVRLGSPSDGGSLGRVIQLVLVAALVVAAVRTYRGRDTATPPRWLTGLMGAGPGRAFRTGLTVILLMPSDVLIMLTVGVDLELHHAGPGAAWPFLTATALVAALPLLALLALGQRATRRLPGVRNWLESHSWLVTVALCLVFAAVVLTR</sequence>
<dbReference type="InterPro" id="IPR021315">
    <property type="entry name" value="Gap/Sap"/>
</dbReference>
<organism evidence="2 3">
    <name type="scientific">Allostreptomyces psammosilenae</name>
    <dbReference type="NCBI Taxonomy" id="1892865"/>
    <lineage>
        <taxon>Bacteria</taxon>
        <taxon>Bacillati</taxon>
        <taxon>Actinomycetota</taxon>
        <taxon>Actinomycetes</taxon>
        <taxon>Kitasatosporales</taxon>
        <taxon>Streptomycetaceae</taxon>
        <taxon>Allostreptomyces</taxon>
    </lineage>
</organism>
<keyword evidence="3" id="KW-1185">Reference proteome</keyword>
<keyword evidence="1" id="KW-0812">Transmembrane</keyword>
<dbReference type="EMBL" id="JACBZD010000001">
    <property type="protein sequence ID" value="NYI07172.1"/>
    <property type="molecule type" value="Genomic_DNA"/>
</dbReference>
<proteinExistence type="predicted"/>
<dbReference type="AlphaFoldDB" id="A0A853A9V3"/>
<feature type="transmembrane region" description="Helical" evidence="1">
    <location>
        <begin position="130"/>
        <end position="150"/>
    </location>
</feature>
<evidence type="ECO:0000313" key="3">
    <source>
        <dbReference type="Proteomes" id="UP000567795"/>
    </source>
</evidence>
<evidence type="ECO:0000313" key="2">
    <source>
        <dbReference type="EMBL" id="NYI07172.1"/>
    </source>
</evidence>
<dbReference type="Proteomes" id="UP000567795">
    <property type="component" value="Unassembled WGS sequence"/>
</dbReference>
<feature type="transmembrane region" description="Helical" evidence="1">
    <location>
        <begin position="6"/>
        <end position="33"/>
    </location>
</feature>
<name>A0A853A9V3_9ACTN</name>
<protein>
    <submittedName>
        <fullName evidence="2">Uncharacterized protein</fullName>
    </submittedName>
</protein>
<keyword evidence="1" id="KW-1133">Transmembrane helix</keyword>
<feature type="transmembrane region" description="Helical" evidence="1">
    <location>
        <begin position="45"/>
        <end position="66"/>
    </location>
</feature>
<accession>A0A853A9V3</accession>
<feature type="transmembrane region" description="Helical" evidence="1">
    <location>
        <begin position="203"/>
        <end position="219"/>
    </location>
</feature>
<feature type="transmembrane region" description="Helical" evidence="1">
    <location>
        <begin position="86"/>
        <end position="104"/>
    </location>
</feature>
<gene>
    <name evidence="2" type="ORF">FHU37_004115</name>
</gene>
<reference evidence="2 3" key="1">
    <citation type="submission" date="2020-07" db="EMBL/GenBank/DDBJ databases">
        <title>Sequencing the genomes of 1000 actinobacteria strains.</title>
        <authorList>
            <person name="Klenk H.-P."/>
        </authorList>
    </citation>
    <scope>NUCLEOTIDE SEQUENCE [LARGE SCALE GENOMIC DNA]</scope>
    <source>
        <strain evidence="2 3">DSM 42178</strain>
    </source>
</reference>
<evidence type="ECO:0000256" key="1">
    <source>
        <dbReference type="SAM" id="Phobius"/>
    </source>
</evidence>
<keyword evidence="1" id="KW-0472">Membrane</keyword>
<dbReference type="RefSeq" id="WP_312892691.1">
    <property type="nucleotide sequence ID" value="NZ_JACBZD010000001.1"/>
</dbReference>
<comment type="caution">
    <text evidence="2">The sequence shown here is derived from an EMBL/GenBank/DDBJ whole genome shotgun (WGS) entry which is preliminary data.</text>
</comment>